<dbReference type="AlphaFoldDB" id="A0A502D4T0"/>
<evidence type="ECO:0000313" key="2">
    <source>
        <dbReference type="EMBL" id="TPG19770.1"/>
    </source>
</evidence>
<dbReference type="InterPro" id="IPR011051">
    <property type="entry name" value="RmlC_Cupin_sf"/>
</dbReference>
<proteinExistence type="predicted"/>
<evidence type="ECO:0000256" key="1">
    <source>
        <dbReference type="SAM" id="SignalP"/>
    </source>
</evidence>
<gene>
    <name evidence="2" type="ORF">EAH86_04920</name>
</gene>
<organism evidence="2 3">
    <name type="scientific">Pedococcus bigeumensis</name>
    <dbReference type="NCBI Taxonomy" id="433644"/>
    <lineage>
        <taxon>Bacteria</taxon>
        <taxon>Bacillati</taxon>
        <taxon>Actinomycetota</taxon>
        <taxon>Actinomycetes</taxon>
        <taxon>Micrococcales</taxon>
        <taxon>Intrasporangiaceae</taxon>
        <taxon>Pedococcus</taxon>
    </lineage>
</organism>
<dbReference type="RefSeq" id="WP_140737422.1">
    <property type="nucleotide sequence ID" value="NZ_RCZM01000001.1"/>
</dbReference>
<evidence type="ECO:0000313" key="3">
    <source>
        <dbReference type="Proteomes" id="UP000317722"/>
    </source>
</evidence>
<sequence>MKARWPLASALALSGVALFSGSVSASTPVPGVTTTILAKSTFGKLNIKAHADPSNLWSARLKTHGASDIYVVDNKFAPGSDTGWHSHPGPSLVFVVAGTVTNYTSDEPGCPPHVYTAGTNFIDTGGRDSHLLRNEGTVLAETIAVQLLPNGATRRIDEPVPASCSR</sequence>
<dbReference type="EMBL" id="RCZM01000001">
    <property type="protein sequence ID" value="TPG19770.1"/>
    <property type="molecule type" value="Genomic_DNA"/>
</dbReference>
<protein>
    <submittedName>
        <fullName evidence="2">Cupin domain-containing protein</fullName>
    </submittedName>
</protein>
<comment type="caution">
    <text evidence="2">The sequence shown here is derived from an EMBL/GenBank/DDBJ whole genome shotgun (WGS) entry which is preliminary data.</text>
</comment>
<reference evidence="2 3" key="1">
    <citation type="journal article" date="2019" name="Environ. Microbiol.">
        <title>Species interactions and distinct microbial communities in high Arctic permafrost affected cryosols are associated with the CH4 and CO2 gas fluxes.</title>
        <authorList>
            <person name="Altshuler I."/>
            <person name="Hamel J."/>
            <person name="Turney S."/>
            <person name="Magnuson E."/>
            <person name="Levesque R."/>
            <person name="Greer C."/>
            <person name="Whyte L.G."/>
        </authorList>
    </citation>
    <scope>NUCLEOTIDE SEQUENCE [LARGE SCALE GENOMIC DNA]</scope>
    <source>
        <strain evidence="2 3">S9.3A</strain>
    </source>
</reference>
<dbReference type="Proteomes" id="UP000317722">
    <property type="component" value="Unassembled WGS sequence"/>
</dbReference>
<dbReference type="Gene3D" id="2.60.120.10">
    <property type="entry name" value="Jelly Rolls"/>
    <property type="match status" value="1"/>
</dbReference>
<dbReference type="SUPFAM" id="SSF51182">
    <property type="entry name" value="RmlC-like cupins"/>
    <property type="match status" value="1"/>
</dbReference>
<keyword evidence="1" id="KW-0732">Signal</keyword>
<accession>A0A502D4T0</accession>
<name>A0A502D4T0_9MICO</name>
<dbReference type="OrthoDB" id="129561at2"/>
<keyword evidence="3" id="KW-1185">Reference proteome</keyword>
<dbReference type="InterPro" id="IPR014710">
    <property type="entry name" value="RmlC-like_jellyroll"/>
</dbReference>
<feature type="chain" id="PRO_5021387100" evidence="1">
    <location>
        <begin position="26"/>
        <end position="166"/>
    </location>
</feature>
<feature type="signal peptide" evidence="1">
    <location>
        <begin position="1"/>
        <end position="25"/>
    </location>
</feature>